<feature type="region of interest" description="Disordered" evidence="3">
    <location>
        <begin position="1"/>
        <end position="32"/>
    </location>
</feature>
<dbReference type="Pfam" id="PF00023">
    <property type="entry name" value="Ank"/>
    <property type="match status" value="1"/>
</dbReference>
<dbReference type="InterPro" id="IPR035994">
    <property type="entry name" value="Nucleoside_phosphorylase_sf"/>
</dbReference>
<organism evidence="5 6">
    <name type="scientific">Hypocrea jecorina (strain ATCC 56765 / BCRC 32924 / NRRL 11460 / Rut C-30)</name>
    <name type="common">Trichoderma reesei</name>
    <dbReference type="NCBI Taxonomy" id="1344414"/>
    <lineage>
        <taxon>Eukaryota</taxon>
        <taxon>Fungi</taxon>
        <taxon>Dikarya</taxon>
        <taxon>Ascomycota</taxon>
        <taxon>Pezizomycotina</taxon>
        <taxon>Sordariomycetes</taxon>
        <taxon>Hypocreomycetidae</taxon>
        <taxon>Hypocreales</taxon>
        <taxon>Hypocreaceae</taxon>
        <taxon>Trichoderma</taxon>
    </lineage>
</organism>
<evidence type="ECO:0000313" key="6">
    <source>
        <dbReference type="Proteomes" id="UP000024376"/>
    </source>
</evidence>
<dbReference type="GO" id="GO:0003824">
    <property type="term" value="F:catalytic activity"/>
    <property type="evidence" value="ECO:0007669"/>
    <property type="project" value="InterPro"/>
</dbReference>
<dbReference type="PROSITE" id="PS50837">
    <property type="entry name" value="NACHT"/>
    <property type="match status" value="1"/>
</dbReference>
<proteinExistence type="predicted"/>
<dbReference type="SMART" id="SM00248">
    <property type="entry name" value="ANK"/>
    <property type="match status" value="3"/>
</dbReference>
<dbReference type="InterPro" id="IPR027417">
    <property type="entry name" value="P-loop_NTPase"/>
</dbReference>
<evidence type="ECO:0000313" key="5">
    <source>
        <dbReference type="EMBL" id="ETS02891.1"/>
    </source>
</evidence>
<dbReference type="Proteomes" id="UP000024376">
    <property type="component" value="Unassembled WGS sequence"/>
</dbReference>
<dbReference type="InterPro" id="IPR056884">
    <property type="entry name" value="NPHP3-like_N"/>
</dbReference>
<evidence type="ECO:0000256" key="3">
    <source>
        <dbReference type="SAM" id="MobiDB-lite"/>
    </source>
</evidence>
<dbReference type="OrthoDB" id="4898822at2759"/>
<name>A0A024SEI7_HYPJR</name>
<dbReference type="InterPro" id="IPR036770">
    <property type="entry name" value="Ankyrin_rpt-contain_sf"/>
</dbReference>
<dbReference type="Pfam" id="PF01048">
    <property type="entry name" value="PNP_UDP_1"/>
    <property type="match status" value="1"/>
</dbReference>
<dbReference type="Pfam" id="PF12796">
    <property type="entry name" value="Ank_2"/>
    <property type="match status" value="1"/>
</dbReference>
<sequence length="1349" mass="151766">MHERKRPATAAEQSTTKRICLDGPSGKEAAEATPKAHPRCCNLTNDAFAVGWICALEVELAASVAMLDEEFSTLSHVLGDPNTYTLGRMGAHDVVMACLPAGSTGTNAAATAATNMMRSFPSISFALMVGIGGGAPGMPNDDPREDIRLGDVVVSCPTVDSGGVLQYDFGKTMSQGRFVQTGSLNKASVALRTSVSTLRARHRREESQIPTHTSTMLRFNGRMRGLFDHPGSEHDQLFRADYEHDRDPVIHYGLIGSANQVMRHALTRDRLRKEKGILCFEMEAAGLMDNLPCLVIRGICDYADSHKNKKWQPYAAVTAAAYAKEILSVIPAAEVVTPALIHICAQNMLRSAVDQMELGQLLQLLPALEQDQQLSEIPKLEPDDPSFAWVFRNVDYQSWRTTDGPPVLSLSGSPNLEVSRASSCLIEEEKKSDRLVLYFLCSNIIKSDHVTSQSIGHKDAGLSAALIFTFFKQIADLLPISKRALITRKFMNELLQKTVQDKVIVSQVGDFCRKGSFKGLRELLNNMATNDLLDSFRATLNDAEQPPSLIVLDGLDTTAQSDLILRHVSVILNHLQRQNHNIKVLLTGQTPFKLSEYFPRILQIEHDKERKEHEGSFDWIWTHSEYESWSLSGTSRLLYIQGKPGSGKSTLTKYFDRNLQMREPAAKGAIVAKFFYSFRDGELQRCHFNMLSSLLHDIVHQDEAFFYHQCQVEYRLQRRGGRDIVWEYESLKKVLRSLQSYLTSNKFYLVIDAVDESEEGDRRNILNLFDDMCSKMKYSVVKIFIASRPVAQLETRQHKCLNFIKLQDETSSDIFRFANSLLEGLELTDLLAQMISYILCNAHGVFLWVKLVGEELIRFHEDGFSEQEIFELLKQIPTELEDVYARMLDKMRANKPCLSHGLKMLRFVLFARRPLTVDELLHCLGVPNDPEPDAALDLSDRSLERRVPTSERLIISCGGNFLEIKQQDGKRTVQVIHQTVREFFLDATGVAARSHFHIEKAHASLCLALACIRYLMICAASASERTFSDTPSGILEFVEYEAQYLDQRPLACYALCHMRHHIDDCWDYALGRAEMQHVHPLLKEHRLDDAVAFMTNGQASSRPAQEHLEHRHGEILLAAARGGFAVTVGTLLSAGVNPDYLDDSGRTPLSWASQNGHEAIVKQLLTHANTHQDDRLGRRAASMRRITAARRQHFRSRTASKMSAKSRRKLLSRNDIVTPSLWSRTDVDRQDYSGSTALSWAAGMGHEAIVRLLLTNGAKLDSPNIGTAPRPWATTSGAFWSLRTFLLTKVPICHRCDARLVPPWLRDHEIVYDEPEHVCMGEDDWKKLHWVVLDDRGAVADRLGIHWRG</sequence>
<dbReference type="PANTHER" id="PTHR46082">
    <property type="entry name" value="ATP/GTP-BINDING PROTEIN-RELATED"/>
    <property type="match status" value="1"/>
</dbReference>
<feature type="repeat" description="ANK" evidence="2">
    <location>
        <begin position="1144"/>
        <end position="1165"/>
    </location>
</feature>
<dbReference type="GO" id="GO:0009116">
    <property type="term" value="P:nucleoside metabolic process"/>
    <property type="evidence" value="ECO:0007669"/>
    <property type="project" value="InterPro"/>
</dbReference>
<dbReference type="InterPro" id="IPR053137">
    <property type="entry name" value="NLR-like"/>
</dbReference>
<dbReference type="EMBL" id="KI911144">
    <property type="protein sequence ID" value="ETS02891.1"/>
    <property type="molecule type" value="Genomic_DNA"/>
</dbReference>
<evidence type="ECO:0000259" key="4">
    <source>
        <dbReference type="PROSITE" id="PS50837"/>
    </source>
</evidence>
<reference evidence="6" key="1">
    <citation type="journal article" date="2013" name="Ind. Biotechnol.">
        <title>Comparative genomics analysis of Trichoderma reesei strains.</title>
        <authorList>
            <person name="Koike H."/>
            <person name="Aerts A."/>
            <person name="LaButti K."/>
            <person name="Grigoriev I.V."/>
            <person name="Baker S.E."/>
        </authorList>
    </citation>
    <scope>NUCLEOTIDE SEQUENCE [LARGE SCALE GENOMIC DNA]</scope>
    <source>
        <strain evidence="6">ATCC 56765 / BCRC 32924 / NRRL 11460 / Rut C-30</strain>
    </source>
</reference>
<dbReference type="Gene3D" id="1.25.40.20">
    <property type="entry name" value="Ankyrin repeat-containing domain"/>
    <property type="match status" value="2"/>
</dbReference>
<evidence type="ECO:0000256" key="1">
    <source>
        <dbReference type="ARBA" id="ARBA00022737"/>
    </source>
</evidence>
<dbReference type="InterPro" id="IPR007111">
    <property type="entry name" value="NACHT_NTPase"/>
</dbReference>
<accession>A0A024SEI7</accession>
<protein>
    <recommendedName>
        <fullName evidence="4">NACHT domain-containing protein</fullName>
    </recommendedName>
</protein>
<dbReference type="SUPFAM" id="SSF48403">
    <property type="entry name" value="Ankyrin repeat"/>
    <property type="match status" value="1"/>
</dbReference>
<feature type="repeat" description="ANK" evidence="2">
    <location>
        <begin position="1233"/>
        <end position="1265"/>
    </location>
</feature>
<dbReference type="SUPFAM" id="SSF53167">
    <property type="entry name" value="Purine and uridine phosphorylases"/>
    <property type="match status" value="1"/>
</dbReference>
<dbReference type="SUPFAM" id="SSF52540">
    <property type="entry name" value="P-loop containing nucleoside triphosphate hydrolases"/>
    <property type="match status" value="1"/>
</dbReference>
<dbReference type="HOGENOM" id="CLU_000288_34_2_1"/>
<evidence type="ECO:0000256" key="2">
    <source>
        <dbReference type="PROSITE-ProRule" id="PRU00023"/>
    </source>
</evidence>
<dbReference type="Gene3D" id="3.40.50.1580">
    <property type="entry name" value="Nucleoside phosphorylase domain"/>
    <property type="match status" value="1"/>
</dbReference>
<dbReference type="Pfam" id="PF24883">
    <property type="entry name" value="NPHP3_N"/>
    <property type="match status" value="2"/>
</dbReference>
<keyword evidence="2" id="KW-0040">ANK repeat</keyword>
<dbReference type="InterPro" id="IPR002110">
    <property type="entry name" value="Ankyrin_rpt"/>
</dbReference>
<dbReference type="InterPro" id="IPR000845">
    <property type="entry name" value="Nucleoside_phosphorylase_d"/>
</dbReference>
<gene>
    <name evidence="5" type="ORF">M419DRAFT_77365</name>
</gene>
<dbReference type="KEGG" id="trr:M419DRAFT_77365"/>
<feature type="domain" description="NACHT" evidence="4">
    <location>
        <begin position="636"/>
        <end position="789"/>
    </location>
</feature>
<dbReference type="PROSITE" id="PS50297">
    <property type="entry name" value="ANK_REP_REGION"/>
    <property type="match status" value="2"/>
</dbReference>
<dbReference type="PROSITE" id="PS50088">
    <property type="entry name" value="ANK_REPEAT"/>
    <property type="match status" value="2"/>
</dbReference>
<keyword evidence="1" id="KW-0677">Repeat</keyword>
<dbReference type="Gene3D" id="3.40.50.300">
    <property type="entry name" value="P-loop containing nucleotide triphosphate hydrolases"/>
    <property type="match status" value="1"/>
</dbReference>
<dbReference type="PANTHER" id="PTHR46082:SF11">
    <property type="entry name" value="AAA+ ATPASE DOMAIN-CONTAINING PROTEIN-RELATED"/>
    <property type="match status" value="1"/>
</dbReference>